<name>A0ABS4ZN64_9MYCO</name>
<evidence type="ECO:0000256" key="1">
    <source>
        <dbReference type="ARBA" id="ARBA00010923"/>
    </source>
</evidence>
<gene>
    <name evidence="5" type="ORF">JOF57_000836</name>
</gene>
<dbReference type="Pfam" id="PF01420">
    <property type="entry name" value="Methylase_S"/>
    <property type="match status" value="1"/>
</dbReference>
<evidence type="ECO:0000259" key="4">
    <source>
        <dbReference type="Pfam" id="PF01420"/>
    </source>
</evidence>
<dbReference type="InterPro" id="IPR000055">
    <property type="entry name" value="Restrct_endonuc_typeI_TRD"/>
</dbReference>
<proteinExistence type="inferred from homology"/>
<dbReference type="PANTHER" id="PTHR30408">
    <property type="entry name" value="TYPE-1 RESTRICTION ENZYME ECOKI SPECIFICITY PROTEIN"/>
    <property type="match status" value="1"/>
</dbReference>
<accession>A0ABS4ZN64</accession>
<evidence type="ECO:0000256" key="3">
    <source>
        <dbReference type="ARBA" id="ARBA00023125"/>
    </source>
</evidence>
<dbReference type="InterPro" id="IPR044946">
    <property type="entry name" value="Restrct_endonuc_typeI_TRD_sf"/>
</dbReference>
<dbReference type="CDD" id="cd17517">
    <property type="entry name" value="RMtype1_S_EcoKI_StySPI-TRD2-CR2_like"/>
    <property type="match status" value="1"/>
</dbReference>
<dbReference type="EC" id="3.1.21.3" evidence="5"/>
<dbReference type="Proteomes" id="UP000694460">
    <property type="component" value="Unassembled WGS sequence"/>
</dbReference>
<feature type="domain" description="Type I restriction modification DNA specificity" evidence="4">
    <location>
        <begin position="9"/>
        <end position="146"/>
    </location>
</feature>
<reference evidence="5 6" key="1">
    <citation type="submission" date="2021-03" db="EMBL/GenBank/DDBJ databases">
        <title>Sequencing the genomes of 1000 actinobacteria strains.</title>
        <authorList>
            <person name="Klenk H.-P."/>
        </authorList>
    </citation>
    <scope>NUCLEOTIDE SEQUENCE [LARGE SCALE GENOMIC DNA]</scope>
    <source>
        <strain evidence="5 6">DSM 46713</strain>
    </source>
</reference>
<dbReference type="Gene3D" id="3.90.220.20">
    <property type="entry name" value="DNA methylase specificity domains"/>
    <property type="match status" value="2"/>
</dbReference>
<comment type="caution">
    <text evidence="5">The sequence shown here is derived from an EMBL/GenBank/DDBJ whole genome shotgun (WGS) entry which is preliminary data.</text>
</comment>
<sequence length="372" mass="41666">MSHVMLQTVADIRAGGKLGLSGKDFVDKGVPAFGAGGLNGYVSVVEYDKTAVVLSSIGARCGKCFLAEGRWTSLANTQVIAPALDKVDPKFLWYQLNDESRWHRSGTGQPFIKPSDIKSHRIWLPPLGEQLRIAAILDHTDSVRTRRLQTITLLNLLDRSIFHELFGEFSEPRLRWPVVAFRDIISEGPQNGLYKPAKDYGAGTHIARIDSYQDGLPIDPARLKRVRVSDAEVELYALLEGDIVINRVNARTHLGKTTMVSGLPEAAIFESNMMRLRLDNRRAQSEYIIAAFGTPFLKNQIQAAAKDAVNQSSINQKDVTGFRIPLPPMDLQCQYIERRKCVQQLHRLGKRNTRDLDELFASLQSRAFRGEL</sequence>
<keyword evidence="3" id="KW-0238">DNA-binding</keyword>
<dbReference type="RefSeq" id="WP_209913904.1">
    <property type="nucleotide sequence ID" value="NZ_JAGIOP010000001.1"/>
</dbReference>
<dbReference type="SUPFAM" id="SSF116734">
    <property type="entry name" value="DNA methylase specificity domain"/>
    <property type="match status" value="2"/>
</dbReference>
<keyword evidence="5" id="KW-0378">Hydrolase</keyword>
<dbReference type="GO" id="GO:0009035">
    <property type="term" value="F:type I site-specific deoxyribonuclease activity"/>
    <property type="evidence" value="ECO:0007669"/>
    <property type="project" value="UniProtKB-EC"/>
</dbReference>
<evidence type="ECO:0000256" key="2">
    <source>
        <dbReference type="ARBA" id="ARBA00022747"/>
    </source>
</evidence>
<evidence type="ECO:0000313" key="5">
    <source>
        <dbReference type="EMBL" id="MBP2450951.1"/>
    </source>
</evidence>
<keyword evidence="2" id="KW-0680">Restriction system</keyword>
<comment type="similarity">
    <text evidence="1">Belongs to the type-I restriction system S methylase family.</text>
</comment>
<evidence type="ECO:0000313" key="6">
    <source>
        <dbReference type="Proteomes" id="UP000694460"/>
    </source>
</evidence>
<dbReference type="InterPro" id="IPR052021">
    <property type="entry name" value="Type-I_RS_S_subunit"/>
</dbReference>
<protein>
    <submittedName>
        <fullName evidence="5">Type I restriction enzyme S subunit</fullName>
        <ecNumber evidence="5">3.1.21.3</ecNumber>
    </submittedName>
</protein>
<dbReference type="PANTHER" id="PTHR30408:SF12">
    <property type="entry name" value="TYPE I RESTRICTION ENZYME MJAVIII SPECIFICITY SUBUNIT"/>
    <property type="match status" value="1"/>
</dbReference>
<keyword evidence="6" id="KW-1185">Reference proteome</keyword>
<organism evidence="5 6">
    <name type="scientific">Mycolicibacterium lutetiense</name>
    <dbReference type="NCBI Taxonomy" id="1641992"/>
    <lineage>
        <taxon>Bacteria</taxon>
        <taxon>Bacillati</taxon>
        <taxon>Actinomycetota</taxon>
        <taxon>Actinomycetes</taxon>
        <taxon>Mycobacteriales</taxon>
        <taxon>Mycobacteriaceae</taxon>
        <taxon>Mycolicibacterium</taxon>
    </lineage>
</organism>
<dbReference type="EMBL" id="JAGIOP010000001">
    <property type="protein sequence ID" value="MBP2450951.1"/>
    <property type="molecule type" value="Genomic_DNA"/>
</dbReference>